<sequence length="218" mass="25389">MIGELFDPKADFSIRETCKPHWSQSGAVVFITFRTRDSIPAEVIGRWERERCDWLIRSGVMPHDAIQWSEYVDGLGPEAREAFSEQFYLQQERYLDDCRGDCVLRSPKMSKIVHDALMHFDGDRYRMGDFIVMPNHVHLLASFSSGDSMGKQCRSWTHYTAVQINRLSGKKGAFWQTDPFDHLVRSPEQYDYLRQYIADNPKKARLSEGEYLHRKSAS</sequence>
<dbReference type="EMBL" id="JACHXU010000006">
    <property type="protein sequence ID" value="MBB3206330.1"/>
    <property type="molecule type" value="Genomic_DNA"/>
</dbReference>
<keyword evidence="2" id="KW-0378">Hydrolase</keyword>
<dbReference type="SUPFAM" id="SSF143422">
    <property type="entry name" value="Transposase IS200-like"/>
    <property type="match status" value="1"/>
</dbReference>
<protein>
    <submittedName>
        <fullName evidence="2">Type I restriction enzyme R subunit</fullName>
        <ecNumber evidence="2">3.1.21.3</ecNumber>
    </submittedName>
</protein>
<dbReference type="Gene3D" id="3.30.70.1290">
    <property type="entry name" value="Transposase IS200-like"/>
    <property type="match status" value="1"/>
</dbReference>
<proteinExistence type="predicted"/>
<evidence type="ECO:0000259" key="1">
    <source>
        <dbReference type="SMART" id="SM01321"/>
    </source>
</evidence>
<gene>
    <name evidence="2" type="ORF">FHS27_002139</name>
</gene>
<evidence type="ECO:0000313" key="3">
    <source>
        <dbReference type="Proteomes" id="UP000536179"/>
    </source>
</evidence>
<dbReference type="AlphaFoldDB" id="A0A7W5DXN1"/>
<dbReference type="InterPro" id="IPR002686">
    <property type="entry name" value="Transposase_17"/>
</dbReference>
<dbReference type="GO" id="GO:0009035">
    <property type="term" value="F:type I site-specific deoxyribonuclease activity"/>
    <property type="evidence" value="ECO:0007669"/>
    <property type="project" value="UniProtKB-EC"/>
</dbReference>
<dbReference type="PANTHER" id="PTHR36966">
    <property type="entry name" value="REP-ASSOCIATED TYROSINE TRANSPOSASE"/>
    <property type="match status" value="1"/>
</dbReference>
<reference evidence="2 3" key="1">
    <citation type="submission" date="2020-08" db="EMBL/GenBank/DDBJ databases">
        <title>Genomic Encyclopedia of Type Strains, Phase III (KMG-III): the genomes of soil and plant-associated and newly described type strains.</title>
        <authorList>
            <person name="Whitman W."/>
        </authorList>
    </citation>
    <scope>NUCLEOTIDE SEQUENCE [LARGE SCALE GENOMIC DNA]</scope>
    <source>
        <strain evidence="2 3">CECT 8075</strain>
    </source>
</reference>
<keyword evidence="3" id="KW-1185">Reference proteome</keyword>
<dbReference type="EC" id="3.1.21.3" evidence="2"/>
<comment type="caution">
    <text evidence="2">The sequence shown here is derived from an EMBL/GenBank/DDBJ whole genome shotgun (WGS) entry which is preliminary data.</text>
</comment>
<dbReference type="GO" id="GO:0043565">
    <property type="term" value="F:sequence-specific DNA binding"/>
    <property type="evidence" value="ECO:0007669"/>
    <property type="project" value="TreeGrafter"/>
</dbReference>
<name>A0A7W5DXN1_9BACT</name>
<dbReference type="InterPro" id="IPR052715">
    <property type="entry name" value="RAYT_transposase"/>
</dbReference>
<dbReference type="GO" id="GO:0004803">
    <property type="term" value="F:transposase activity"/>
    <property type="evidence" value="ECO:0007669"/>
    <property type="project" value="InterPro"/>
</dbReference>
<feature type="domain" description="Transposase IS200-like" evidence="1">
    <location>
        <begin position="24"/>
        <end position="200"/>
    </location>
</feature>
<dbReference type="SMART" id="SM01321">
    <property type="entry name" value="Y1_Tnp"/>
    <property type="match status" value="1"/>
</dbReference>
<evidence type="ECO:0000313" key="2">
    <source>
        <dbReference type="EMBL" id="MBB3206330.1"/>
    </source>
</evidence>
<dbReference type="GO" id="GO:0006313">
    <property type="term" value="P:DNA transposition"/>
    <property type="evidence" value="ECO:0007669"/>
    <property type="project" value="InterPro"/>
</dbReference>
<dbReference type="InterPro" id="IPR036515">
    <property type="entry name" value="Transposase_17_sf"/>
</dbReference>
<accession>A0A7W5DXN1</accession>
<dbReference type="RefSeq" id="WP_184304752.1">
    <property type="nucleotide sequence ID" value="NZ_JACHXU010000006.1"/>
</dbReference>
<dbReference type="Proteomes" id="UP000536179">
    <property type="component" value="Unassembled WGS sequence"/>
</dbReference>
<dbReference type="PANTHER" id="PTHR36966:SF1">
    <property type="entry name" value="REP-ASSOCIATED TYROSINE TRANSPOSASE"/>
    <property type="match status" value="1"/>
</dbReference>
<organism evidence="2 3">
    <name type="scientific">Aporhodopirellula rubra</name>
    <dbReference type="NCBI Taxonomy" id="980271"/>
    <lineage>
        <taxon>Bacteria</taxon>
        <taxon>Pseudomonadati</taxon>
        <taxon>Planctomycetota</taxon>
        <taxon>Planctomycetia</taxon>
        <taxon>Pirellulales</taxon>
        <taxon>Pirellulaceae</taxon>
        <taxon>Aporhodopirellula</taxon>
    </lineage>
</organism>